<dbReference type="RefSeq" id="WP_135767852.1">
    <property type="nucleotide sequence ID" value="NZ_RQET01000004.1"/>
</dbReference>
<sequence length="292" mass="32682">MKTSPREFSSKGTVCRGTLYLPNELKPPVIVMGHGIGAERRFRLPDYAERFCKAGFAVFLFDYRNLGESDGLPRNLIHPKRHVEDFLEAIRFVKSLPEVKGEQFGIWGTSFGGGHVLVTAAKSPDVKAVVSQVPFVDGISTTNSFPLLYQLQGFLHGLKDLVRIPFGAKPHTVPIVARPGSFALMNTPDSYDGYTKLIPEGSEWTNEAPARICLLLPMYRPVSYASRIQAPVLMQIAKKDSLIPYGAALKTARRIRDCKTNLLDMGHFEPYYGKLFEDTIAEQIVFFKEKLK</sequence>
<reference evidence="4" key="1">
    <citation type="journal article" date="2019" name="PLoS Negl. Trop. Dis.">
        <title>Revisiting the worldwide diversity of Leptospira species in the environment.</title>
        <authorList>
            <person name="Vincent A.T."/>
            <person name="Schiettekatte O."/>
            <person name="Bourhy P."/>
            <person name="Veyrier F.J."/>
            <person name="Picardeau M."/>
        </authorList>
    </citation>
    <scope>NUCLEOTIDE SEQUENCE [LARGE SCALE GENOMIC DNA]</scope>
    <source>
        <strain evidence="4">SSW15</strain>
    </source>
</reference>
<comment type="similarity">
    <text evidence="2">Belongs to the AB hydrolase superfamily. FUS2 hydrolase family.</text>
</comment>
<keyword evidence="5" id="KW-1185">Reference proteome</keyword>
<protein>
    <submittedName>
        <fullName evidence="4">Alpha/beta fold hydrolase</fullName>
    </submittedName>
</protein>
<dbReference type="OrthoDB" id="9805123at2"/>
<dbReference type="Gene3D" id="3.40.50.1820">
    <property type="entry name" value="alpha/beta hydrolase"/>
    <property type="match status" value="1"/>
</dbReference>
<dbReference type="Proteomes" id="UP000298458">
    <property type="component" value="Unassembled WGS sequence"/>
</dbReference>
<evidence type="ECO:0000313" key="4">
    <source>
        <dbReference type="EMBL" id="TGK12454.1"/>
    </source>
</evidence>
<proteinExistence type="inferred from homology"/>
<organism evidence="4 5">
    <name type="scientific">Leptospira fletcheri</name>
    <dbReference type="NCBI Taxonomy" id="2484981"/>
    <lineage>
        <taxon>Bacteria</taxon>
        <taxon>Pseudomonadati</taxon>
        <taxon>Spirochaetota</taxon>
        <taxon>Spirochaetia</taxon>
        <taxon>Leptospirales</taxon>
        <taxon>Leptospiraceae</taxon>
        <taxon>Leptospira</taxon>
    </lineage>
</organism>
<keyword evidence="1 4" id="KW-0378">Hydrolase</keyword>
<dbReference type="Pfam" id="PF00561">
    <property type="entry name" value="Abhydrolase_1"/>
    <property type="match status" value="1"/>
</dbReference>
<evidence type="ECO:0000256" key="1">
    <source>
        <dbReference type="ARBA" id="ARBA00022801"/>
    </source>
</evidence>
<evidence type="ECO:0000313" key="5">
    <source>
        <dbReference type="Proteomes" id="UP000298458"/>
    </source>
</evidence>
<dbReference type="InterPro" id="IPR029058">
    <property type="entry name" value="AB_hydrolase_fold"/>
</dbReference>
<dbReference type="InterPro" id="IPR050261">
    <property type="entry name" value="FrsA_esterase"/>
</dbReference>
<evidence type="ECO:0000259" key="3">
    <source>
        <dbReference type="Pfam" id="PF00561"/>
    </source>
</evidence>
<comment type="caution">
    <text evidence="4">The sequence shown here is derived from an EMBL/GenBank/DDBJ whole genome shotgun (WGS) entry which is preliminary data.</text>
</comment>
<dbReference type="InterPro" id="IPR000073">
    <property type="entry name" value="AB_hydrolase_1"/>
</dbReference>
<dbReference type="PANTHER" id="PTHR22946:SF9">
    <property type="entry name" value="POLYKETIDE TRANSFERASE AF380"/>
    <property type="match status" value="1"/>
</dbReference>
<accession>A0A4R9GI54</accession>
<name>A0A4R9GI54_9LEPT</name>
<dbReference type="EMBL" id="RQET01000004">
    <property type="protein sequence ID" value="TGK12454.1"/>
    <property type="molecule type" value="Genomic_DNA"/>
</dbReference>
<dbReference type="AlphaFoldDB" id="A0A4R9GI54"/>
<gene>
    <name evidence="4" type="ORF">EHO60_09455</name>
</gene>
<dbReference type="PANTHER" id="PTHR22946">
    <property type="entry name" value="DIENELACTONE HYDROLASE DOMAIN-CONTAINING PROTEIN-RELATED"/>
    <property type="match status" value="1"/>
</dbReference>
<dbReference type="GO" id="GO:0052689">
    <property type="term" value="F:carboxylic ester hydrolase activity"/>
    <property type="evidence" value="ECO:0007669"/>
    <property type="project" value="UniProtKB-ARBA"/>
</dbReference>
<feature type="domain" description="AB hydrolase-1" evidence="3">
    <location>
        <begin position="28"/>
        <end position="148"/>
    </location>
</feature>
<evidence type="ECO:0000256" key="2">
    <source>
        <dbReference type="ARBA" id="ARBA00038115"/>
    </source>
</evidence>
<dbReference type="SUPFAM" id="SSF53474">
    <property type="entry name" value="alpha/beta-Hydrolases"/>
    <property type="match status" value="1"/>
</dbReference>